<feature type="region of interest" description="Disordered" evidence="1">
    <location>
        <begin position="1"/>
        <end position="40"/>
    </location>
</feature>
<reference evidence="2 3" key="1">
    <citation type="journal article" date="2014" name="Nat. Commun.">
        <title>Molecular traces of alternative social organization in a termite genome.</title>
        <authorList>
            <person name="Terrapon N."/>
            <person name="Li C."/>
            <person name="Robertson H.M."/>
            <person name="Ji L."/>
            <person name="Meng X."/>
            <person name="Booth W."/>
            <person name="Chen Z."/>
            <person name="Childers C.P."/>
            <person name="Glastad K.M."/>
            <person name="Gokhale K."/>
            <person name="Gowin J."/>
            <person name="Gronenberg W."/>
            <person name="Hermansen R.A."/>
            <person name="Hu H."/>
            <person name="Hunt B.G."/>
            <person name="Huylmans A.K."/>
            <person name="Khalil S.M."/>
            <person name="Mitchell R.D."/>
            <person name="Munoz-Torres M.C."/>
            <person name="Mustard J.A."/>
            <person name="Pan H."/>
            <person name="Reese J.T."/>
            <person name="Scharf M.E."/>
            <person name="Sun F."/>
            <person name="Vogel H."/>
            <person name="Xiao J."/>
            <person name="Yang W."/>
            <person name="Yang Z."/>
            <person name="Yang Z."/>
            <person name="Zhou J."/>
            <person name="Zhu J."/>
            <person name="Brent C.S."/>
            <person name="Elsik C.G."/>
            <person name="Goodisman M.A."/>
            <person name="Liberles D.A."/>
            <person name="Roe R.M."/>
            <person name="Vargo E.L."/>
            <person name="Vilcinskas A."/>
            <person name="Wang J."/>
            <person name="Bornberg-Bauer E."/>
            <person name="Korb J."/>
            <person name="Zhang G."/>
            <person name="Liebig J."/>
        </authorList>
    </citation>
    <scope>NUCLEOTIDE SEQUENCE [LARGE SCALE GENOMIC DNA]</scope>
    <source>
        <tissue evidence="2">Whole organism</tissue>
    </source>
</reference>
<dbReference type="EMBL" id="KK852771">
    <property type="protein sequence ID" value="KDR16856.1"/>
    <property type="molecule type" value="Genomic_DNA"/>
</dbReference>
<accession>A0A067R1M2</accession>
<protein>
    <submittedName>
        <fullName evidence="2">Uncharacterized protein</fullName>
    </submittedName>
</protein>
<feature type="compositionally biased region" description="Basic and acidic residues" evidence="1">
    <location>
        <begin position="9"/>
        <end position="31"/>
    </location>
</feature>
<name>A0A067R1M2_ZOONE</name>
<keyword evidence="3" id="KW-1185">Reference proteome</keyword>
<dbReference type="Proteomes" id="UP000027135">
    <property type="component" value="Unassembled WGS sequence"/>
</dbReference>
<dbReference type="InParanoid" id="A0A067R1M2"/>
<evidence type="ECO:0000313" key="2">
    <source>
        <dbReference type="EMBL" id="KDR16856.1"/>
    </source>
</evidence>
<evidence type="ECO:0000256" key="1">
    <source>
        <dbReference type="SAM" id="MobiDB-lite"/>
    </source>
</evidence>
<gene>
    <name evidence="2" type="ORF">L798_08598</name>
</gene>
<dbReference type="AlphaFoldDB" id="A0A067R1M2"/>
<sequence length="40" mass="4639">MKAYASMEENLRRCRPLDDGISTRKRTDGGQKTRLSINNR</sequence>
<proteinExistence type="predicted"/>
<evidence type="ECO:0000313" key="3">
    <source>
        <dbReference type="Proteomes" id="UP000027135"/>
    </source>
</evidence>
<organism evidence="2 3">
    <name type="scientific">Zootermopsis nevadensis</name>
    <name type="common">Dampwood termite</name>
    <dbReference type="NCBI Taxonomy" id="136037"/>
    <lineage>
        <taxon>Eukaryota</taxon>
        <taxon>Metazoa</taxon>
        <taxon>Ecdysozoa</taxon>
        <taxon>Arthropoda</taxon>
        <taxon>Hexapoda</taxon>
        <taxon>Insecta</taxon>
        <taxon>Pterygota</taxon>
        <taxon>Neoptera</taxon>
        <taxon>Polyneoptera</taxon>
        <taxon>Dictyoptera</taxon>
        <taxon>Blattodea</taxon>
        <taxon>Blattoidea</taxon>
        <taxon>Termitoidae</taxon>
        <taxon>Termopsidae</taxon>
        <taxon>Zootermopsis</taxon>
    </lineage>
</organism>